<dbReference type="Gene3D" id="1.10.510.10">
    <property type="entry name" value="Transferase(Phosphotransferase) domain 1"/>
    <property type="match status" value="2"/>
</dbReference>
<feature type="transmembrane region" description="Helical" evidence="10">
    <location>
        <begin position="273"/>
        <end position="297"/>
    </location>
</feature>
<protein>
    <recommendedName>
        <fullName evidence="12">Protein kinase domain-containing protein</fullName>
    </recommendedName>
</protein>
<evidence type="ECO:0000256" key="1">
    <source>
        <dbReference type="ARBA" id="ARBA00004370"/>
    </source>
</evidence>
<dbReference type="GO" id="GO:0004672">
    <property type="term" value="F:protein kinase activity"/>
    <property type="evidence" value="ECO:0007669"/>
    <property type="project" value="InterPro"/>
</dbReference>
<dbReference type="SUPFAM" id="SSF56112">
    <property type="entry name" value="Protein kinase-like (PK-like)"/>
    <property type="match status" value="2"/>
</dbReference>
<gene>
    <name evidence="13" type="ORF">LR48_Vigan09g248700</name>
</gene>
<dbReference type="GO" id="GO:0005524">
    <property type="term" value="F:ATP binding"/>
    <property type="evidence" value="ECO:0007669"/>
    <property type="project" value="InterPro"/>
</dbReference>
<name>A0A0L9VFP0_PHAAN</name>
<sequence>MTSTKLELHVGIFVTCVVILAGTFCVGDTDMVDVGAINSLYVSLGSPPLQGWKSVGGDPCLELWQGVACVFSNITAIHLGNMNLGGQLGSNLNFPSILELDLSNNHIEGPIPFTLPPTLRSLSLMGNRLNGSIPDALSLLTQLSNLDLSNNNLSGQLPSSTGSLSSLITLHLQNNQLSGTLYVLQDLPLQDLDIENNLFSGPIPPKLLSIPNFSKNGNPFNTTIIPSPPLAAPAPVAMVPSPQESPWKVAYGPSALTARVPASARRSFMAKSIIWIAGAGLFVFIVLGVCLLMLCCIKRRPEKKNSKKLDDVGVFGGPLNKSACNDSVFGATNQEEKGKCEIPHRSTNSIPKVQDEGDIHVKVVSATSECNNGHQSMNTGGGSKLSPLQPPPKHSFPTISGEKITINPATTTKETEKQVMTNSIEIYTIALLQQYTNNFSQENCIGEGTLGPVYLAELPDGKLLAVRKLDATASMGQSHEQFLQLVSSISNIQHANIARLVGYCVEHSQRLLVYEYCSNGTLHNVLHGDDDQRIKLPWNARIRVALGAARALEYLHENFRPPIVHRNFRSNNVLLNDNLEVCISDCGLGPLLSSGSTGQLLAVRKLDATASMGQSHEQFLQLVSSISNIQHANIARLVGYCVEHSQRLLVYEYCSNGTLHNVLHGDDDQRIKLPWNARIRVALGAARALEYLHENFRPPIVHRNFRSNNVLLNDNLEVCISDCGLGPLLSSGSTGQLSGRLLTAYGYSAPEFESGSYTQQSDVFSFGVVMLELLTGRKSHDKSRPRAEQFLVRWAVPQLHDIDTLSKMVDPCLNGAYPMKSLSRFADIVSSCLQVI</sequence>
<keyword evidence="6 10" id="KW-1133">Transmembrane helix</keyword>
<evidence type="ECO:0000256" key="5">
    <source>
        <dbReference type="ARBA" id="ARBA00022737"/>
    </source>
</evidence>
<evidence type="ECO:0000313" key="13">
    <source>
        <dbReference type="EMBL" id="KOM53828.1"/>
    </source>
</evidence>
<feature type="chain" id="PRO_5005596598" description="Protein kinase domain-containing protein" evidence="11">
    <location>
        <begin position="28"/>
        <end position="836"/>
    </location>
</feature>
<dbReference type="FunFam" id="3.30.200.20:FF:000125">
    <property type="entry name" value="Protein STRUBBELIG-RECEPTOR FAMILY 8"/>
    <property type="match status" value="1"/>
</dbReference>
<dbReference type="InterPro" id="IPR001245">
    <property type="entry name" value="Ser-Thr/Tyr_kinase_cat_dom"/>
</dbReference>
<dbReference type="OMA" id="VFPHGKY"/>
<feature type="domain" description="Protein kinase" evidence="12">
    <location>
        <begin position="439"/>
        <end position="836"/>
    </location>
</feature>
<dbReference type="AlphaFoldDB" id="A0A0L9VFP0"/>
<dbReference type="PANTHER" id="PTHR48007">
    <property type="entry name" value="LEUCINE-RICH REPEAT RECEPTOR-LIKE PROTEIN KINASE PXC1"/>
    <property type="match status" value="1"/>
</dbReference>
<organism evidence="13 14">
    <name type="scientific">Phaseolus angularis</name>
    <name type="common">Azuki bean</name>
    <name type="synonym">Vigna angularis</name>
    <dbReference type="NCBI Taxonomy" id="3914"/>
    <lineage>
        <taxon>Eukaryota</taxon>
        <taxon>Viridiplantae</taxon>
        <taxon>Streptophyta</taxon>
        <taxon>Embryophyta</taxon>
        <taxon>Tracheophyta</taxon>
        <taxon>Spermatophyta</taxon>
        <taxon>Magnoliopsida</taxon>
        <taxon>eudicotyledons</taxon>
        <taxon>Gunneridae</taxon>
        <taxon>Pentapetalae</taxon>
        <taxon>rosids</taxon>
        <taxon>fabids</taxon>
        <taxon>Fabales</taxon>
        <taxon>Fabaceae</taxon>
        <taxon>Papilionoideae</taxon>
        <taxon>50 kb inversion clade</taxon>
        <taxon>NPAAA clade</taxon>
        <taxon>indigoferoid/millettioid clade</taxon>
        <taxon>Phaseoleae</taxon>
        <taxon>Vigna</taxon>
    </lineage>
</organism>
<evidence type="ECO:0000313" key="14">
    <source>
        <dbReference type="Proteomes" id="UP000053144"/>
    </source>
</evidence>
<dbReference type="InterPro" id="IPR011009">
    <property type="entry name" value="Kinase-like_dom_sf"/>
</dbReference>
<evidence type="ECO:0000259" key="12">
    <source>
        <dbReference type="PROSITE" id="PS50011"/>
    </source>
</evidence>
<dbReference type="FunFam" id="3.80.10.10:FF:000062">
    <property type="entry name" value="protein STRUBBELIG-RECEPTOR FAMILY 3"/>
    <property type="match status" value="2"/>
</dbReference>
<evidence type="ECO:0000256" key="8">
    <source>
        <dbReference type="ARBA" id="ARBA00023170"/>
    </source>
</evidence>
<evidence type="ECO:0000256" key="4">
    <source>
        <dbReference type="ARBA" id="ARBA00022729"/>
    </source>
</evidence>
<dbReference type="InterPro" id="IPR000719">
    <property type="entry name" value="Prot_kinase_dom"/>
</dbReference>
<feature type="signal peptide" evidence="11">
    <location>
        <begin position="1"/>
        <end position="27"/>
    </location>
</feature>
<keyword evidence="4 11" id="KW-0732">Signal</keyword>
<dbReference type="Gene3D" id="3.30.200.20">
    <property type="entry name" value="Phosphorylase Kinase, domain 1"/>
    <property type="match status" value="1"/>
</dbReference>
<keyword evidence="3 10" id="KW-0812">Transmembrane</keyword>
<dbReference type="GO" id="GO:0016020">
    <property type="term" value="C:membrane"/>
    <property type="evidence" value="ECO:0007669"/>
    <property type="project" value="UniProtKB-SubCell"/>
</dbReference>
<proteinExistence type="predicted"/>
<evidence type="ECO:0000256" key="3">
    <source>
        <dbReference type="ARBA" id="ARBA00022692"/>
    </source>
</evidence>
<dbReference type="Gramene" id="KOM53828">
    <property type="protein sequence ID" value="KOM53828"/>
    <property type="gene ID" value="LR48_Vigan09g248700"/>
</dbReference>
<dbReference type="PANTHER" id="PTHR48007:SF22">
    <property type="entry name" value="PROTEIN STRUBBELIG-RECEPTOR FAMILY 3-LIKE ISOFORM X1"/>
    <property type="match status" value="1"/>
</dbReference>
<keyword evidence="5" id="KW-0677">Repeat</keyword>
<evidence type="ECO:0000256" key="10">
    <source>
        <dbReference type="SAM" id="Phobius"/>
    </source>
</evidence>
<dbReference type="Pfam" id="PF00560">
    <property type="entry name" value="LRR_1"/>
    <property type="match status" value="3"/>
</dbReference>
<dbReference type="Gene3D" id="3.80.10.10">
    <property type="entry name" value="Ribonuclease Inhibitor"/>
    <property type="match status" value="1"/>
</dbReference>
<evidence type="ECO:0000256" key="7">
    <source>
        <dbReference type="ARBA" id="ARBA00023136"/>
    </source>
</evidence>
<dbReference type="InterPro" id="IPR032675">
    <property type="entry name" value="LRR_dom_sf"/>
</dbReference>
<evidence type="ECO:0000256" key="6">
    <source>
        <dbReference type="ARBA" id="ARBA00022989"/>
    </source>
</evidence>
<keyword evidence="7 10" id="KW-0472">Membrane</keyword>
<dbReference type="Proteomes" id="UP000053144">
    <property type="component" value="Chromosome 9"/>
</dbReference>
<evidence type="ECO:0000256" key="11">
    <source>
        <dbReference type="SAM" id="SignalP"/>
    </source>
</evidence>
<keyword evidence="8" id="KW-0675">Receptor</keyword>
<dbReference type="FunFam" id="1.10.510.10:FF:000095">
    <property type="entry name" value="protein STRUBBELIG-RECEPTOR FAMILY 8"/>
    <property type="match status" value="1"/>
</dbReference>
<dbReference type="InterPro" id="IPR001611">
    <property type="entry name" value="Leu-rich_rpt"/>
</dbReference>
<dbReference type="Pfam" id="PF07714">
    <property type="entry name" value="PK_Tyr_Ser-Thr"/>
    <property type="match status" value="2"/>
</dbReference>
<accession>A0A0L9VFP0</accession>
<dbReference type="InterPro" id="IPR046959">
    <property type="entry name" value="PRK1-6/SRF4-like"/>
</dbReference>
<dbReference type="PROSITE" id="PS50011">
    <property type="entry name" value="PROTEIN_KINASE_DOM"/>
    <property type="match status" value="1"/>
</dbReference>
<reference evidence="14" key="1">
    <citation type="journal article" date="2015" name="Proc. Natl. Acad. Sci. U.S.A.">
        <title>Genome sequencing of adzuki bean (Vigna angularis) provides insight into high starch and low fat accumulation and domestication.</title>
        <authorList>
            <person name="Yang K."/>
            <person name="Tian Z."/>
            <person name="Chen C."/>
            <person name="Luo L."/>
            <person name="Zhao B."/>
            <person name="Wang Z."/>
            <person name="Yu L."/>
            <person name="Li Y."/>
            <person name="Sun Y."/>
            <person name="Li W."/>
            <person name="Chen Y."/>
            <person name="Li Y."/>
            <person name="Zhang Y."/>
            <person name="Ai D."/>
            <person name="Zhao J."/>
            <person name="Shang C."/>
            <person name="Ma Y."/>
            <person name="Wu B."/>
            <person name="Wang M."/>
            <person name="Gao L."/>
            <person name="Sun D."/>
            <person name="Zhang P."/>
            <person name="Guo F."/>
            <person name="Wang W."/>
            <person name="Li Y."/>
            <person name="Wang J."/>
            <person name="Varshney R.K."/>
            <person name="Wang J."/>
            <person name="Ling H.Q."/>
            <person name="Wan P."/>
        </authorList>
    </citation>
    <scope>NUCLEOTIDE SEQUENCE</scope>
    <source>
        <strain evidence="14">cv. Jingnong 6</strain>
    </source>
</reference>
<evidence type="ECO:0000256" key="9">
    <source>
        <dbReference type="SAM" id="MobiDB-lite"/>
    </source>
</evidence>
<dbReference type="SUPFAM" id="SSF52058">
    <property type="entry name" value="L domain-like"/>
    <property type="match status" value="1"/>
</dbReference>
<keyword evidence="2" id="KW-0433">Leucine-rich repeat</keyword>
<dbReference type="EMBL" id="CM003379">
    <property type="protein sequence ID" value="KOM53828.1"/>
    <property type="molecule type" value="Genomic_DNA"/>
</dbReference>
<comment type="subcellular location">
    <subcellularLocation>
        <location evidence="1">Membrane</location>
    </subcellularLocation>
</comment>
<feature type="region of interest" description="Disordered" evidence="9">
    <location>
        <begin position="372"/>
        <end position="400"/>
    </location>
</feature>
<evidence type="ECO:0000256" key="2">
    <source>
        <dbReference type="ARBA" id="ARBA00022614"/>
    </source>
</evidence>